<evidence type="ECO:0000313" key="1">
    <source>
        <dbReference type="EMBL" id="CBI35151.3"/>
    </source>
</evidence>
<accession>D7TXC6</accession>
<dbReference type="PaxDb" id="29760-VIT_13s0139g00470.t01"/>
<name>D7TXC6_VITVI</name>
<reference evidence="2" key="1">
    <citation type="journal article" date="2007" name="Nature">
        <title>The grapevine genome sequence suggests ancestral hexaploidization in major angiosperm phyla.</title>
        <authorList>
            <consortium name="The French-Italian Public Consortium for Grapevine Genome Characterization."/>
            <person name="Jaillon O."/>
            <person name="Aury J.-M."/>
            <person name="Noel B."/>
            <person name="Policriti A."/>
            <person name="Clepet C."/>
            <person name="Casagrande A."/>
            <person name="Choisne N."/>
            <person name="Aubourg S."/>
            <person name="Vitulo N."/>
            <person name="Jubin C."/>
            <person name="Vezzi A."/>
            <person name="Legeai F."/>
            <person name="Hugueney P."/>
            <person name="Dasilva C."/>
            <person name="Horner D."/>
            <person name="Mica E."/>
            <person name="Jublot D."/>
            <person name="Poulain J."/>
            <person name="Bruyere C."/>
            <person name="Billault A."/>
            <person name="Segurens B."/>
            <person name="Gouyvenoux M."/>
            <person name="Ugarte E."/>
            <person name="Cattonaro F."/>
            <person name="Anthouard V."/>
            <person name="Vico V."/>
            <person name="Del Fabbro C."/>
            <person name="Alaux M."/>
            <person name="Di Gaspero G."/>
            <person name="Dumas V."/>
            <person name="Felice N."/>
            <person name="Paillard S."/>
            <person name="Juman I."/>
            <person name="Moroldo M."/>
            <person name="Scalabrin S."/>
            <person name="Canaguier A."/>
            <person name="Le Clainche I."/>
            <person name="Malacrida G."/>
            <person name="Durand E."/>
            <person name="Pesole G."/>
            <person name="Laucou V."/>
            <person name="Chatelet P."/>
            <person name="Merdinoglu D."/>
            <person name="Delledonne M."/>
            <person name="Pezzotti M."/>
            <person name="Lecharny A."/>
            <person name="Scarpelli C."/>
            <person name="Artiguenave F."/>
            <person name="Pe M.E."/>
            <person name="Valle G."/>
            <person name="Morgante M."/>
            <person name="Caboche M."/>
            <person name="Adam-Blondon A.-F."/>
            <person name="Weissenbach J."/>
            <person name="Quetier F."/>
            <person name="Wincker P."/>
        </authorList>
    </citation>
    <scope>NUCLEOTIDE SEQUENCE [LARGE SCALE GENOMIC DNA]</scope>
    <source>
        <strain evidence="2">cv. Pinot noir / PN40024</strain>
    </source>
</reference>
<dbReference type="InParanoid" id="D7TXC6"/>
<proteinExistence type="predicted"/>
<gene>
    <name evidence="1" type="ordered locus">VIT_13s0139g00470</name>
</gene>
<dbReference type="AlphaFoldDB" id="D7TXC6"/>
<organism evidence="1 2">
    <name type="scientific">Vitis vinifera</name>
    <name type="common">Grape</name>
    <dbReference type="NCBI Taxonomy" id="29760"/>
    <lineage>
        <taxon>Eukaryota</taxon>
        <taxon>Viridiplantae</taxon>
        <taxon>Streptophyta</taxon>
        <taxon>Embryophyta</taxon>
        <taxon>Tracheophyta</taxon>
        <taxon>Spermatophyta</taxon>
        <taxon>Magnoliopsida</taxon>
        <taxon>eudicotyledons</taxon>
        <taxon>Gunneridae</taxon>
        <taxon>Pentapetalae</taxon>
        <taxon>rosids</taxon>
        <taxon>Vitales</taxon>
        <taxon>Vitaceae</taxon>
        <taxon>Viteae</taxon>
        <taxon>Vitis</taxon>
    </lineage>
</organism>
<dbReference type="EMBL" id="FN596255">
    <property type="protein sequence ID" value="CBI35151.3"/>
    <property type="molecule type" value="Genomic_DNA"/>
</dbReference>
<keyword evidence="2" id="KW-1185">Reference proteome</keyword>
<evidence type="ECO:0000313" key="2">
    <source>
        <dbReference type="Proteomes" id="UP000009183"/>
    </source>
</evidence>
<dbReference type="HOGENOM" id="CLU_2459252_0_0_1"/>
<protein>
    <submittedName>
        <fullName evidence="1">Uncharacterized protein</fullName>
    </submittedName>
</protein>
<sequence>MFIYMRVWQVPSYLLSRSPDTRIRSTCNKPFDILYFYLLNNQNKVNQLSLRVAHRLGLGAIVNGSQLQALIGHAKSQNWLASSTKLMIG</sequence>
<dbReference type="Proteomes" id="UP000009183">
    <property type="component" value="Chromosome 13"/>
</dbReference>